<dbReference type="SMR" id="A0A482XR35"/>
<dbReference type="InterPro" id="IPR036378">
    <property type="entry name" value="FAS1_dom_sf"/>
</dbReference>
<feature type="domain" description="FAS1" evidence="1">
    <location>
        <begin position="1"/>
        <end position="74"/>
    </location>
</feature>
<keyword evidence="3" id="KW-1185">Reference proteome</keyword>
<dbReference type="OrthoDB" id="286301at2759"/>
<dbReference type="AlphaFoldDB" id="A0A482XR35"/>
<evidence type="ECO:0000313" key="2">
    <source>
        <dbReference type="EMBL" id="RZF48442.1"/>
    </source>
</evidence>
<proteinExistence type="predicted"/>
<reference evidence="2 3" key="1">
    <citation type="journal article" date="2017" name="Gigascience">
        <title>Genome sequence of the small brown planthopper, Laodelphax striatellus.</title>
        <authorList>
            <person name="Zhu J."/>
            <person name="Jiang F."/>
            <person name="Wang X."/>
            <person name="Yang P."/>
            <person name="Bao Y."/>
            <person name="Zhao W."/>
            <person name="Wang W."/>
            <person name="Lu H."/>
            <person name="Wang Q."/>
            <person name="Cui N."/>
            <person name="Li J."/>
            <person name="Chen X."/>
            <person name="Luo L."/>
            <person name="Yu J."/>
            <person name="Kang L."/>
            <person name="Cui F."/>
        </authorList>
    </citation>
    <scope>NUCLEOTIDE SEQUENCE [LARGE SCALE GENOMIC DNA]</scope>
    <source>
        <strain evidence="2">Lst14</strain>
    </source>
</reference>
<evidence type="ECO:0000259" key="1">
    <source>
        <dbReference type="PROSITE" id="PS50213"/>
    </source>
</evidence>
<gene>
    <name evidence="2" type="ORF">LSTR_LSTR016056</name>
</gene>
<dbReference type="InterPro" id="IPR000782">
    <property type="entry name" value="FAS1_domain"/>
</dbReference>
<accession>A0A482XR35</accession>
<dbReference type="Pfam" id="PF02469">
    <property type="entry name" value="Fasciclin"/>
    <property type="match status" value="1"/>
</dbReference>
<dbReference type="InParanoid" id="A0A482XR35"/>
<dbReference type="EMBL" id="QKKF02002316">
    <property type="protein sequence ID" value="RZF48442.1"/>
    <property type="molecule type" value="Genomic_DNA"/>
</dbReference>
<organism evidence="2 3">
    <name type="scientific">Laodelphax striatellus</name>
    <name type="common">Small brown planthopper</name>
    <name type="synonym">Delphax striatella</name>
    <dbReference type="NCBI Taxonomy" id="195883"/>
    <lineage>
        <taxon>Eukaryota</taxon>
        <taxon>Metazoa</taxon>
        <taxon>Ecdysozoa</taxon>
        <taxon>Arthropoda</taxon>
        <taxon>Hexapoda</taxon>
        <taxon>Insecta</taxon>
        <taxon>Pterygota</taxon>
        <taxon>Neoptera</taxon>
        <taxon>Paraneoptera</taxon>
        <taxon>Hemiptera</taxon>
        <taxon>Auchenorrhyncha</taxon>
        <taxon>Fulgoroidea</taxon>
        <taxon>Delphacidae</taxon>
        <taxon>Criomorphinae</taxon>
        <taxon>Laodelphax</taxon>
    </lineage>
</organism>
<dbReference type="Proteomes" id="UP000291343">
    <property type="component" value="Unassembled WGS sequence"/>
</dbReference>
<dbReference type="PROSITE" id="PS50213">
    <property type="entry name" value="FAS1"/>
    <property type="match status" value="1"/>
</dbReference>
<comment type="caution">
    <text evidence="2">The sequence shown here is derived from an EMBL/GenBank/DDBJ whole genome shotgun (WGS) entry which is preliminary data.</text>
</comment>
<dbReference type="Gene3D" id="2.30.180.10">
    <property type="entry name" value="FAS1 domain"/>
    <property type="match status" value="1"/>
</dbReference>
<name>A0A482XR35_LAOST</name>
<sequence length="74" mass="8770">MKDETYTVFVPTDRAFQRWHPIDWGFYPFSVPEFTENVLINHFVNANVRQEQVKDGQTFKTLGGKEIKFTKKSE</sequence>
<protein>
    <recommendedName>
        <fullName evidence="1">FAS1 domain-containing protein</fullName>
    </recommendedName>
</protein>
<dbReference type="SUPFAM" id="SSF82153">
    <property type="entry name" value="FAS1 domain"/>
    <property type="match status" value="1"/>
</dbReference>
<evidence type="ECO:0000313" key="3">
    <source>
        <dbReference type="Proteomes" id="UP000291343"/>
    </source>
</evidence>